<comment type="caution">
    <text evidence="1">The sequence shown here is derived from an EMBL/GenBank/DDBJ whole genome shotgun (WGS) entry which is preliminary data.</text>
</comment>
<accession>A0A2T0PPT8</accession>
<name>A0A2T0PPT8_9ACTN</name>
<keyword evidence="2" id="KW-1185">Reference proteome</keyword>
<evidence type="ECO:0000313" key="1">
    <source>
        <dbReference type="EMBL" id="PRX90828.1"/>
    </source>
</evidence>
<dbReference type="EMBL" id="PVZC01000016">
    <property type="protein sequence ID" value="PRX90828.1"/>
    <property type="molecule type" value="Genomic_DNA"/>
</dbReference>
<sequence length="197" mass="20848">MDPLATVADCTARGLTVTTEEEPLLEVYLATASAAVREAAGCPISQTTSTITLDGGPDHRLRLPGPPITAVASVLIDGAAVDDWRLRRSSASLWRWGGWQGCTEPSDVEVTYTHGLPVVPADIVDLVCRIAAACLVAQRAEPDGEGLAAADIRQERIGDYAVTYGDTGLITEMELPDYLRGRLASRFGGGAAVVRTR</sequence>
<gene>
    <name evidence="1" type="ORF">CLV72_11624</name>
</gene>
<evidence type="ECO:0008006" key="3">
    <source>
        <dbReference type="Google" id="ProtNLM"/>
    </source>
</evidence>
<proteinExistence type="predicted"/>
<evidence type="ECO:0000313" key="2">
    <source>
        <dbReference type="Proteomes" id="UP000237846"/>
    </source>
</evidence>
<dbReference type="RefSeq" id="WP_106253777.1">
    <property type="nucleotide sequence ID" value="NZ_PVZC01000016.1"/>
</dbReference>
<organism evidence="1 2">
    <name type="scientific">Allonocardiopsis opalescens</name>
    <dbReference type="NCBI Taxonomy" id="1144618"/>
    <lineage>
        <taxon>Bacteria</taxon>
        <taxon>Bacillati</taxon>
        <taxon>Actinomycetota</taxon>
        <taxon>Actinomycetes</taxon>
        <taxon>Streptosporangiales</taxon>
        <taxon>Allonocardiopsis</taxon>
    </lineage>
</organism>
<dbReference type="OrthoDB" id="3628853at2"/>
<dbReference type="Proteomes" id="UP000237846">
    <property type="component" value="Unassembled WGS sequence"/>
</dbReference>
<protein>
    <recommendedName>
        <fullName evidence="3">Phage gp6-like head-tail connector protein</fullName>
    </recommendedName>
</protein>
<reference evidence="1 2" key="1">
    <citation type="submission" date="2018-03" db="EMBL/GenBank/DDBJ databases">
        <title>Genomic Encyclopedia of Archaeal and Bacterial Type Strains, Phase II (KMG-II): from individual species to whole genera.</title>
        <authorList>
            <person name="Goeker M."/>
        </authorList>
    </citation>
    <scope>NUCLEOTIDE SEQUENCE [LARGE SCALE GENOMIC DNA]</scope>
    <source>
        <strain evidence="1 2">DSM 45601</strain>
    </source>
</reference>
<dbReference type="AlphaFoldDB" id="A0A2T0PPT8"/>